<accession>A0A1M7R5D5</accession>
<dbReference type="Proteomes" id="UP000184339">
    <property type="component" value="Unassembled WGS sequence"/>
</dbReference>
<reference evidence="2" key="1">
    <citation type="submission" date="2016-11" db="EMBL/GenBank/DDBJ databases">
        <authorList>
            <person name="Varghese N."/>
            <person name="Submissions S."/>
        </authorList>
    </citation>
    <scope>NUCLEOTIDE SEQUENCE [LARGE SCALE GENOMIC DNA]</scope>
    <source>
        <strain evidence="2">Sac-22</strain>
    </source>
</reference>
<name>A0A1M7R5D5_9BURK</name>
<keyword evidence="2" id="KW-1185">Reference proteome</keyword>
<organism evidence="1 2">
    <name type="scientific">Duganella sacchari</name>
    <dbReference type="NCBI Taxonomy" id="551987"/>
    <lineage>
        <taxon>Bacteria</taxon>
        <taxon>Pseudomonadati</taxon>
        <taxon>Pseudomonadota</taxon>
        <taxon>Betaproteobacteria</taxon>
        <taxon>Burkholderiales</taxon>
        <taxon>Oxalobacteraceae</taxon>
        <taxon>Telluria group</taxon>
        <taxon>Duganella</taxon>
    </lineage>
</organism>
<evidence type="ECO:0000313" key="1">
    <source>
        <dbReference type="EMBL" id="SHN40701.1"/>
    </source>
</evidence>
<dbReference type="STRING" id="551987.SAMN05192549_11158"/>
<evidence type="ECO:0008006" key="3">
    <source>
        <dbReference type="Google" id="ProtNLM"/>
    </source>
</evidence>
<dbReference type="EMBL" id="FRCX01000011">
    <property type="protein sequence ID" value="SHN40701.1"/>
    <property type="molecule type" value="Genomic_DNA"/>
</dbReference>
<proteinExistence type="predicted"/>
<protein>
    <recommendedName>
        <fullName evidence="3">Transposase</fullName>
    </recommendedName>
</protein>
<gene>
    <name evidence="1" type="ORF">SAMN05192549_11158</name>
</gene>
<evidence type="ECO:0000313" key="2">
    <source>
        <dbReference type="Proteomes" id="UP000184339"/>
    </source>
</evidence>
<sequence length="59" mass="6742">MPTSLPQPEPKKDEEKSREELIAELNHVRMELAYRKKLQALVQANQTAAHGKKRKSSSN</sequence>
<dbReference type="AlphaFoldDB" id="A0A1M7R5D5"/>